<reference evidence="1" key="1">
    <citation type="submission" date="2018-06" db="EMBL/GenBank/DDBJ databases">
        <authorList>
            <person name="Zhirakovskaya E."/>
        </authorList>
    </citation>
    <scope>NUCLEOTIDE SEQUENCE</scope>
</reference>
<accession>A0A3B0RHP8</accession>
<protein>
    <recommendedName>
        <fullName evidence="2">Alpha/beta hydrolase</fullName>
    </recommendedName>
</protein>
<organism evidence="1">
    <name type="scientific">hydrothermal vent metagenome</name>
    <dbReference type="NCBI Taxonomy" id="652676"/>
    <lineage>
        <taxon>unclassified sequences</taxon>
        <taxon>metagenomes</taxon>
        <taxon>ecological metagenomes</taxon>
    </lineage>
</organism>
<name>A0A3B0RHP8_9ZZZZ</name>
<gene>
    <name evidence="1" type="ORF">MNBD_ALPHA05-702</name>
</gene>
<feature type="non-terminal residue" evidence="1">
    <location>
        <position position="1"/>
    </location>
</feature>
<dbReference type="AlphaFoldDB" id="A0A3B0RHP8"/>
<sequence length="112" mass="12092">GRKPVFRNWAPGVLDDYLEDGLADDDGGVGLTCAPAWEAATFQAHDNDFWGALRAAPAPVCVLAADHKSSTVWRHAHRRFKRIGVSVTLQAGVSHLIAMERPDLAAQFVAGE</sequence>
<proteinExistence type="predicted"/>
<dbReference type="Gene3D" id="3.40.50.1820">
    <property type="entry name" value="alpha/beta hydrolase"/>
    <property type="match status" value="1"/>
</dbReference>
<dbReference type="InterPro" id="IPR029058">
    <property type="entry name" value="AB_hydrolase_fold"/>
</dbReference>
<evidence type="ECO:0008006" key="2">
    <source>
        <dbReference type="Google" id="ProtNLM"/>
    </source>
</evidence>
<dbReference type="EMBL" id="UOEH01000102">
    <property type="protein sequence ID" value="VAV92894.1"/>
    <property type="molecule type" value="Genomic_DNA"/>
</dbReference>
<evidence type="ECO:0000313" key="1">
    <source>
        <dbReference type="EMBL" id="VAV92894.1"/>
    </source>
</evidence>
<dbReference type="SUPFAM" id="SSF53474">
    <property type="entry name" value="alpha/beta-Hydrolases"/>
    <property type="match status" value="1"/>
</dbReference>